<proteinExistence type="predicted"/>
<name>A0A510UGP3_ALIFS</name>
<accession>A0A510UGP3</accession>
<dbReference type="Proteomes" id="UP000321787">
    <property type="component" value="Unassembled WGS sequence"/>
</dbReference>
<dbReference type="EMBL" id="BJTZ01000002">
    <property type="protein sequence ID" value="GEK12570.1"/>
    <property type="molecule type" value="Genomic_DNA"/>
</dbReference>
<dbReference type="RefSeq" id="WP_146861673.1">
    <property type="nucleotide sequence ID" value="NZ_BJTZ01000002.1"/>
</dbReference>
<evidence type="ECO:0000313" key="1">
    <source>
        <dbReference type="EMBL" id="GEK12570.1"/>
    </source>
</evidence>
<sequence length="155" mass="17888">MDTSDLIIDHSEADFADAIRNLLPQGDYWQEADNIELTNTILGMAADFKVTNDEIQLALLTDFNEHLFGWKLSDYQALLVSSGGQGVVSDIRNKPNLIYVLLAYDERCEKAWFEFEKMRLPHTEIQWIYNSTITAHTQVANARHTRTLYQYEVTQ</sequence>
<protein>
    <submittedName>
        <fullName evidence="1">Uncharacterized protein</fullName>
    </submittedName>
</protein>
<gene>
    <name evidence="1" type="ORF">AFI02nite_06060</name>
</gene>
<organism evidence="1 2">
    <name type="scientific">Aliivibrio fischeri</name>
    <name type="common">Vibrio fischeri</name>
    <dbReference type="NCBI Taxonomy" id="668"/>
    <lineage>
        <taxon>Bacteria</taxon>
        <taxon>Pseudomonadati</taxon>
        <taxon>Pseudomonadota</taxon>
        <taxon>Gammaproteobacteria</taxon>
        <taxon>Vibrionales</taxon>
        <taxon>Vibrionaceae</taxon>
        <taxon>Aliivibrio</taxon>
    </lineage>
</organism>
<reference evidence="1 2" key="1">
    <citation type="submission" date="2019-07" db="EMBL/GenBank/DDBJ databases">
        <title>Whole genome shotgun sequence of Aliivibrio fischeri NBRC 101058.</title>
        <authorList>
            <person name="Hosoyama A."/>
            <person name="Uohara A."/>
            <person name="Ohji S."/>
            <person name="Ichikawa N."/>
        </authorList>
    </citation>
    <scope>NUCLEOTIDE SEQUENCE [LARGE SCALE GENOMIC DNA]</scope>
    <source>
        <strain evidence="1 2">NBRC 101058</strain>
    </source>
</reference>
<dbReference type="AlphaFoldDB" id="A0A510UGP3"/>
<comment type="caution">
    <text evidence="1">The sequence shown here is derived from an EMBL/GenBank/DDBJ whole genome shotgun (WGS) entry which is preliminary data.</text>
</comment>
<evidence type="ECO:0000313" key="2">
    <source>
        <dbReference type="Proteomes" id="UP000321787"/>
    </source>
</evidence>